<dbReference type="FunFam" id="3.10.20.30:FF:000014">
    <property type="entry name" value="Ferredoxin"/>
    <property type="match status" value="1"/>
</dbReference>
<keyword evidence="4 11" id="KW-0813">Transport</keyword>
<feature type="domain" description="2Fe-2S ferredoxin-type" evidence="12">
    <location>
        <begin position="112"/>
        <end position="203"/>
    </location>
</feature>
<organism evidence="13 14">
    <name type="scientific">Deinandra increscens subsp. villosa</name>
    <dbReference type="NCBI Taxonomy" id="3103831"/>
    <lineage>
        <taxon>Eukaryota</taxon>
        <taxon>Viridiplantae</taxon>
        <taxon>Streptophyta</taxon>
        <taxon>Embryophyta</taxon>
        <taxon>Tracheophyta</taxon>
        <taxon>Spermatophyta</taxon>
        <taxon>Magnoliopsida</taxon>
        <taxon>eudicotyledons</taxon>
        <taxon>Gunneridae</taxon>
        <taxon>Pentapetalae</taxon>
        <taxon>asterids</taxon>
        <taxon>campanulids</taxon>
        <taxon>Asterales</taxon>
        <taxon>Asteraceae</taxon>
        <taxon>Asteroideae</taxon>
        <taxon>Heliantheae alliance</taxon>
        <taxon>Madieae</taxon>
        <taxon>Madiinae</taxon>
        <taxon>Deinandra</taxon>
    </lineage>
</organism>
<evidence type="ECO:0000313" key="13">
    <source>
        <dbReference type="EMBL" id="KAK9070989.1"/>
    </source>
</evidence>
<evidence type="ECO:0000256" key="9">
    <source>
        <dbReference type="ARBA" id="ARBA00023004"/>
    </source>
</evidence>
<dbReference type="GO" id="GO:0022900">
    <property type="term" value="P:electron transport chain"/>
    <property type="evidence" value="ECO:0007669"/>
    <property type="project" value="InterPro"/>
</dbReference>
<keyword evidence="5 11" id="KW-0150">Chloroplast</keyword>
<gene>
    <name evidence="13" type="ORF">SSX86_009557</name>
</gene>
<dbReference type="Pfam" id="PF00111">
    <property type="entry name" value="Fer2"/>
    <property type="match status" value="1"/>
</dbReference>
<dbReference type="CDD" id="cd00207">
    <property type="entry name" value="fer2"/>
    <property type="match status" value="1"/>
</dbReference>
<dbReference type="Proteomes" id="UP001408789">
    <property type="component" value="Unassembled WGS sequence"/>
</dbReference>
<keyword evidence="8 11" id="KW-0249">Electron transport</keyword>
<dbReference type="AlphaFoldDB" id="A0AAP0DH52"/>
<dbReference type="GO" id="GO:0009570">
    <property type="term" value="C:chloroplast stroma"/>
    <property type="evidence" value="ECO:0007669"/>
    <property type="project" value="TreeGrafter"/>
</dbReference>
<evidence type="ECO:0000256" key="6">
    <source>
        <dbReference type="ARBA" id="ARBA00022714"/>
    </source>
</evidence>
<evidence type="ECO:0000313" key="14">
    <source>
        <dbReference type="Proteomes" id="UP001408789"/>
    </source>
</evidence>
<comment type="cofactor">
    <cofactor evidence="11">
        <name>[2Fe-2S] cluster</name>
        <dbReference type="ChEBI" id="CHEBI:190135"/>
    </cofactor>
    <text evidence="11">Binds 1 [2Fe-2S] cluster.</text>
</comment>
<evidence type="ECO:0000256" key="2">
    <source>
        <dbReference type="ARBA" id="ARBA00004229"/>
    </source>
</evidence>
<keyword evidence="6 11" id="KW-0001">2Fe-2S</keyword>
<evidence type="ECO:0000256" key="11">
    <source>
        <dbReference type="RuleBase" id="RU364001"/>
    </source>
</evidence>
<dbReference type="GO" id="GO:0046872">
    <property type="term" value="F:metal ion binding"/>
    <property type="evidence" value="ECO:0007669"/>
    <property type="project" value="UniProtKB-KW"/>
</dbReference>
<dbReference type="PANTHER" id="PTHR43112">
    <property type="entry name" value="FERREDOXIN"/>
    <property type="match status" value="1"/>
</dbReference>
<keyword evidence="7 11" id="KW-0479">Metal-binding</keyword>
<comment type="caution">
    <text evidence="13">The sequence shown here is derived from an EMBL/GenBank/DDBJ whole genome shotgun (WGS) entry which is preliminary data.</text>
</comment>
<proteinExistence type="inferred from homology"/>
<sequence>MIKHTTTSCHVALSNPINHTISTSLPPLSSFPYISPHTLLPPSHFSPTTTTMAAAAAAASLTGTTAATSFLRPTTTSSLRSLSLSKPPSSFLRLTSNSGRRARGGATMMATYKVTLITPEGKTEFDCPDDVYILDHCSEEVGIDLPYSCRAGSCSSCAGKVVSGSVDQSDGSFLDDEQVEEGWVLTCVAYATSDVTIETHKEEELTG</sequence>
<dbReference type="GO" id="GO:0006124">
    <property type="term" value="P:ferredoxin metabolic process"/>
    <property type="evidence" value="ECO:0007669"/>
    <property type="project" value="UniProtKB-ARBA"/>
</dbReference>
<evidence type="ECO:0000256" key="8">
    <source>
        <dbReference type="ARBA" id="ARBA00022982"/>
    </source>
</evidence>
<dbReference type="PANTHER" id="PTHR43112:SF3">
    <property type="entry name" value="FERREDOXIN-2, CHLOROPLASTIC"/>
    <property type="match status" value="1"/>
</dbReference>
<dbReference type="SUPFAM" id="SSF54292">
    <property type="entry name" value="2Fe-2S ferredoxin-like"/>
    <property type="match status" value="1"/>
</dbReference>
<dbReference type="EMBL" id="JBCNJP010000011">
    <property type="protein sequence ID" value="KAK9070989.1"/>
    <property type="molecule type" value="Genomic_DNA"/>
</dbReference>
<comment type="function">
    <text evidence="1 11">Ferredoxins are iron-sulfur proteins that transfer electrons in a wide variety of metabolic reactions.</text>
</comment>
<dbReference type="InterPro" id="IPR036010">
    <property type="entry name" value="2Fe-2S_ferredoxin-like_sf"/>
</dbReference>
<keyword evidence="11" id="KW-0934">Plastid</keyword>
<dbReference type="PROSITE" id="PS00197">
    <property type="entry name" value="2FE2S_FER_1"/>
    <property type="match status" value="1"/>
</dbReference>
<keyword evidence="9 11" id="KW-0408">Iron</keyword>
<comment type="subcellular location">
    <subcellularLocation>
        <location evidence="2 11">Plastid</location>
        <location evidence="2 11">Chloroplast</location>
    </subcellularLocation>
</comment>
<comment type="similarity">
    <text evidence="3 11">Belongs to the 2Fe2S plant-type ferredoxin family.</text>
</comment>
<reference evidence="13 14" key="1">
    <citation type="submission" date="2024-04" db="EMBL/GenBank/DDBJ databases">
        <title>The reference genome of an endangered Asteraceae, Deinandra increscens subsp. villosa, native to the Central Coast of California.</title>
        <authorList>
            <person name="Guilliams M."/>
            <person name="Hasenstab-Lehman K."/>
            <person name="Meyer R."/>
            <person name="Mcevoy S."/>
        </authorList>
    </citation>
    <scope>NUCLEOTIDE SEQUENCE [LARGE SCALE GENOMIC DNA]</scope>
    <source>
        <tissue evidence="13">Leaf</tissue>
    </source>
</reference>
<dbReference type="InterPro" id="IPR012675">
    <property type="entry name" value="Beta-grasp_dom_sf"/>
</dbReference>
<keyword evidence="14" id="KW-1185">Reference proteome</keyword>
<evidence type="ECO:0000256" key="10">
    <source>
        <dbReference type="ARBA" id="ARBA00023014"/>
    </source>
</evidence>
<protein>
    <recommendedName>
        <fullName evidence="11">Ferredoxin</fullName>
    </recommendedName>
</protein>
<dbReference type="GO" id="GO:0051537">
    <property type="term" value="F:2 iron, 2 sulfur cluster binding"/>
    <property type="evidence" value="ECO:0007669"/>
    <property type="project" value="UniProtKB-KW"/>
</dbReference>
<evidence type="ECO:0000256" key="1">
    <source>
        <dbReference type="ARBA" id="ARBA00003532"/>
    </source>
</evidence>
<dbReference type="GO" id="GO:0009055">
    <property type="term" value="F:electron transfer activity"/>
    <property type="evidence" value="ECO:0007669"/>
    <property type="project" value="InterPro"/>
</dbReference>
<accession>A0AAP0DH52</accession>
<keyword evidence="10 11" id="KW-0411">Iron-sulfur</keyword>
<dbReference type="InterPro" id="IPR001041">
    <property type="entry name" value="2Fe-2S_ferredoxin-type"/>
</dbReference>
<evidence type="ECO:0000256" key="5">
    <source>
        <dbReference type="ARBA" id="ARBA00022528"/>
    </source>
</evidence>
<dbReference type="NCBIfam" id="TIGR02008">
    <property type="entry name" value="fdx_plant"/>
    <property type="match status" value="1"/>
</dbReference>
<dbReference type="Gene3D" id="3.10.20.30">
    <property type="match status" value="1"/>
</dbReference>
<dbReference type="InterPro" id="IPR006058">
    <property type="entry name" value="2Fe2S_fd_BS"/>
</dbReference>
<evidence type="ECO:0000256" key="3">
    <source>
        <dbReference type="ARBA" id="ARBA00007874"/>
    </source>
</evidence>
<name>A0AAP0DH52_9ASTR</name>
<dbReference type="InterPro" id="IPR010241">
    <property type="entry name" value="Fd_pln"/>
</dbReference>
<evidence type="ECO:0000259" key="12">
    <source>
        <dbReference type="PROSITE" id="PS51085"/>
    </source>
</evidence>
<evidence type="ECO:0000256" key="4">
    <source>
        <dbReference type="ARBA" id="ARBA00022448"/>
    </source>
</evidence>
<dbReference type="PROSITE" id="PS51085">
    <property type="entry name" value="2FE2S_FER_2"/>
    <property type="match status" value="1"/>
</dbReference>
<evidence type="ECO:0000256" key="7">
    <source>
        <dbReference type="ARBA" id="ARBA00022723"/>
    </source>
</evidence>